<keyword evidence="2" id="KW-1185">Reference proteome</keyword>
<evidence type="ECO:0000313" key="2">
    <source>
        <dbReference type="Proteomes" id="UP000030988"/>
    </source>
</evidence>
<dbReference type="Proteomes" id="UP000030988">
    <property type="component" value="Unassembled WGS sequence"/>
</dbReference>
<sequence>MAFAPPQSLPIRHEEDHARQRLAKKQSAKRNRKTVLKIPAGAMRAVEAAVPLIDPGRQPQVTPQEPSDLGKAAFHRVLSLRDRLAAFTADHGAPADLAAACVREVQDTIALGARSLDSVIDPDADGYLGCDFGTSATKAVVRWPYDAARLPFAMPVPADWCSHGSPHLWPTTVYFEATSGRFSAVPQPGFACLQGFKTGLVERKANRTCCGSPVRMDEAAVAFLALYLAWCTGVLAARGAALSGVNVAVPLSISDVHDAQVAAPYKRVVRAAALLVDRAATLTLADVRHAMEAGDEPALPCEIWPELSGAVAGYCASSRPHSGDHFLLDCGSATFDIASFRLDPGSDRPAAIYATIVETLGADSCRVYQRHGASAADCRRAVEFQDHRSRVLTRDCKGGPTIAARQDGRRGEQVILIGGGIGGPIHGEVVERLQRAFERQFHRPELDRNLQCEERVIPGRLILADGLARDPVELSEVVRAVPVVRSDERMQPGYHDFAERM</sequence>
<reference evidence="1 2" key="1">
    <citation type="submission" date="2014-11" db="EMBL/GenBank/DDBJ databases">
        <title>Draft genome sequence of Kirrobacter mercurialis.</title>
        <authorList>
            <person name="Coil D.A."/>
            <person name="Eisen J.A."/>
        </authorList>
    </citation>
    <scope>NUCLEOTIDE SEQUENCE [LARGE SCALE GENOMIC DNA]</scope>
    <source>
        <strain evidence="1 2">Coronado</strain>
    </source>
</reference>
<accession>A0A0B2BRJ9</accession>
<organism evidence="1 2">
    <name type="scientific">Croceibacterium mercuriale</name>
    <dbReference type="NCBI Taxonomy" id="1572751"/>
    <lineage>
        <taxon>Bacteria</taxon>
        <taxon>Pseudomonadati</taxon>
        <taxon>Pseudomonadota</taxon>
        <taxon>Alphaproteobacteria</taxon>
        <taxon>Sphingomonadales</taxon>
        <taxon>Erythrobacteraceae</taxon>
        <taxon>Croceibacterium</taxon>
    </lineage>
</organism>
<gene>
    <name evidence="1" type="ORF">PK98_15400</name>
</gene>
<name>A0A0B2BRJ9_9SPHN</name>
<comment type="caution">
    <text evidence="1">The sequence shown here is derived from an EMBL/GenBank/DDBJ whole genome shotgun (WGS) entry which is preliminary data.</text>
</comment>
<dbReference type="AlphaFoldDB" id="A0A0B2BRJ9"/>
<evidence type="ECO:0000313" key="1">
    <source>
        <dbReference type="EMBL" id="KHL24155.1"/>
    </source>
</evidence>
<dbReference type="STRING" id="1572751.PK98_15400"/>
<dbReference type="EMBL" id="JTDN01000004">
    <property type="protein sequence ID" value="KHL24155.1"/>
    <property type="molecule type" value="Genomic_DNA"/>
</dbReference>
<proteinExistence type="predicted"/>
<protein>
    <submittedName>
        <fullName evidence="1">Uncharacterized protein</fullName>
    </submittedName>
</protein>